<dbReference type="AlphaFoldDB" id="A0A699W6L1"/>
<reference evidence="2" key="1">
    <citation type="journal article" date="2019" name="Sci. Rep.">
        <title>Draft genome of Tanacetum cinerariifolium, the natural source of mosquito coil.</title>
        <authorList>
            <person name="Yamashiro T."/>
            <person name="Shiraishi A."/>
            <person name="Satake H."/>
            <person name="Nakayama K."/>
        </authorList>
    </citation>
    <scope>NUCLEOTIDE SEQUENCE</scope>
</reference>
<dbReference type="EMBL" id="BKCJ011525251">
    <property type="protein sequence ID" value="GFD39954.1"/>
    <property type="molecule type" value="Genomic_DNA"/>
</dbReference>
<name>A0A699W6L1_TANCI</name>
<feature type="compositionally biased region" description="Low complexity" evidence="1">
    <location>
        <begin position="21"/>
        <end position="34"/>
    </location>
</feature>
<feature type="compositionally biased region" description="Acidic residues" evidence="1">
    <location>
        <begin position="45"/>
        <end position="86"/>
    </location>
</feature>
<feature type="region of interest" description="Disordered" evidence="1">
    <location>
        <begin position="15"/>
        <end position="86"/>
    </location>
</feature>
<organism evidence="2">
    <name type="scientific">Tanacetum cinerariifolium</name>
    <name type="common">Dalmatian daisy</name>
    <name type="synonym">Chrysanthemum cinerariifolium</name>
    <dbReference type="NCBI Taxonomy" id="118510"/>
    <lineage>
        <taxon>Eukaryota</taxon>
        <taxon>Viridiplantae</taxon>
        <taxon>Streptophyta</taxon>
        <taxon>Embryophyta</taxon>
        <taxon>Tracheophyta</taxon>
        <taxon>Spermatophyta</taxon>
        <taxon>Magnoliopsida</taxon>
        <taxon>eudicotyledons</taxon>
        <taxon>Gunneridae</taxon>
        <taxon>Pentapetalae</taxon>
        <taxon>asterids</taxon>
        <taxon>campanulids</taxon>
        <taxon>Asterales</taxon>
        <taxon>Asteraceae</taxon>
        <taxon>Asteroideae</taxon>
        <taxon>Anthemideae</taxon>
        <taxon>Anthemidinae</taxon>
        <taxon>Tanacetum</taxon>
    </lineage>
</organism>
<accession>A0A699W6L1</accession>
<evidence type="ECO:0000256" key="1">
    <source>
        <dbReference type="SAM" id="MobiDB-lite"/>
    </source>
</evidence>
<feature type="non-terminal residue" evidence="2">
    <location>
        <position position="1"/>
    </location>
</feature>
<protein>
    <submittedName>
        <fullName evidence="2">Uncharacterized protein</fullName>
    </submittedName>
</protein>
<sequence>AGRGGGFLVTIMSDSEDSTVTYTTPLPAAASPTAKSLGYILESNPNEDLEEDDDEDPEEDLADYPADHDDEEEEEEPYGDDVDEED</sequence>
<evidence type="ECO:0000313" key="2">
    <source>
        <dbReference type="EMBL" id="GFD39954.1"/>
    </source>
</evidence>
<feature type="non-terminal residue" evidence="2">
    <location>
        <position position="86"/>
    </location>
</feature>
<comment type="caution">
    <text evidence="2">The sequence shown here is derived from an EMBL/GenBank/DDBJ whole genome shotgun (WGS) entry which is preliminary data.</text>
</comment>
<gene>
    <name evidence="2" type="ORF">Tci_911923</name>
</gene>
<proteinExistence type="predicted"/>